<feature type="compositionally biased region" description="Pro residues" evidence="1">
    <location>
        <begin position="26"/>
        <end position="44"/>
    </location>
</feature>
<name>A0AAV9ZJ23_9AGAR</name>
<keyword evidence="4" id="KW-1185">Reference proteome</keyword>
<evidence type="ECO:0000313" key="3">
    <source>
        <dbReference type="EMBL" id="KAK6984249.1"/>
    </source>
</evidence>
<gene>
    <name evidence="3" type="ORF">R3P38DRAFT_3232340</name>
    <name evidence="2" type="ORF">R3P38DRAFT_3234920</name>
</gene>
<accession>A0AAV9ZJ23</accession>
<proteinExistence type="predicted"/>
<organism evidence="3 4">
    <name type="scientific">Favolaschia claudopus</name>
    <dbReference type="NCBI Taxonomy" id="2862362"/>
    <lineage>
        <taxon>Eukaryota</taxon>
        <taxon>Fungi</taxon>
        <taxon>Dikarya</taxon>
        <taxon>Basidiomycota</taxon>
        <taxon>Agaricomycotina</taxon>
        <taxon>Agaricomycetes</taxon>
        <taxon>Agaricomycetidae</taxon>
        <taxon>Agaricales</taxon>
        <taxon>Marasmiineae</taxon>
        <taxon>Mycenaceae</taxon>
        <taxon>Favolaschia</taxon>
    </lineage>
</organism>
<evidence type="ECO:0000313" key="2">
    <source>
        <dbReference type="EMBL" id="KAK6980878.1"/>
    </source>
</evidence>
<feature type="region of interest" description="Disordered" evidence="1">
    <location>
        <begin position="448"/>
        <end position="487"/>
    </location>
</feature>
<sequence>MATQPKKSKPKSARATKPRGKITVPKPLPPKPSPTPPASSPAPPDDLMDPLESPAGLILADIPPSLPMSDPQAAIWEPFDNDETRAFHELNFLKKEPPLANQVARAKAFYPIMKAYLKEDDVPDEVRLFLWSSSRLMKAIYDGLVEYEMETPTFLRSAYRLGRPSLDFRQAYDDSGDLIPHNFDLPKIVKAPGRAKKVVDSDVEADVQESVSVVESSAPPQKRRRVEVEIAKAPAAAVPVVQPAPAAPAKPDPRTITISSRDELTAALFSIPAEVTPTPAVMRIPRNYVTDALNPPLFNSEALPCTYCANLFLPCPGVDPNSTRGSSCSRCSQRKEKCSFNWTPEELMKFFEHIRPFHNVAPHSIASFLQRLYQATVDADYTALLHARSLSAQRLAAQDVAVVLKNADEAMSKAAFDSIFEDSEDGDRIREIVSNYFKNVAEFNANDDFDADHPTSPVIPPPDDAPADTRGTYHPALSKRNVPAPSFGQVDASLATGTLSVPLARRDYQLSSAVDFSRSGSAHAPLPRDADKVHAFSKKPPYGPAGIAKPRSKDRRPSFVEGSSTGQELRRSSRRQQSGSP</sequence>
<evidence type="ECO:0000313" key="4">
    <source>
        <dbReference type="Proteomes" id="UP001362999"/>
    </source>
</evidence>
<reference evidence="3 4" key="1">
    <citation type="journal article" date="2024" name="J Genomics">
        <title>Draft genome sequencing and assembly of Favolaschia claudopus CIRM-BRFM 2984 isolated from oak limbs.</title>
        <authorList>
            <person name="Navarro D."/>
            <person name="Drula E."/>
            <person name="Chaduli D."/>
            <person name="Cazenave R."/>
            <person name="Ahrendt S."/>
            <person name="Wang J."/>
            <person name="Lipzen A."/>
            <person name="Daum C."/>
            <person name="Barry K."/>
            <person name="Grigoriev I.V."/>
            <person name="Favel A."/>
            <person name="Rosso M.N."/>
            <person name="Martin F."/>
        </authorList>
    </citation>
    <scope>NUCLEOTIDE SEQUENCE [LARGE SCALE GENOMIC DNA]</scope>
    <source>
        <strain evidence="3 4">CIRM-BRFM 2984</strain>
    </source>
</reference>
<protein>
    <submittedName>
        <fullName evidence="3">Uncharacterized protein</fullName>
    </submittedName>
</protein>
<feature type="region of interest" description="Disordered" evidence="1">
    <location>
        <begin position="1"/>
        <end position="52"/>
    </location>
</feature>
<comment type="caution">
    <text evidence="3">The sequence shown here is derived from an EMBL/GenBank/DDBJ whole genome shotgun (WGS) entry which is preliminary data.</text>
</comment>
<evidence type="ECO:0000256" key="1">
    <source>
        <dbReference type="SAM" id="MobiDB-lite"/>
    </source>
</evidence>
<dbReference type="AlphaFoldDB" id="A0AAV9ZJ23"/>
<feature type="compositionally biased region" description="Basic residues" evidence="1">
    <location>
        <begin position="1"/>
        <end position="20"/>
    </location>
</feature>
<feature type="region of interest" description="Disordered" evidence="1">
    <location>
        <begin position="517"/>
        <end position="581"/>
    </location>
</feature>
<dbReference type="Proteomes" id="UP001362999">
    <property type="component" value="Unassembled WGS sequence"/>
</dbReference>
<dbReference type="EMBL" id="JAWWNJ010000140">
    <property type="protein sequence ID" value="KAK6984249.1"/>
    <property type="molecule type" value="Genomic_DNA"/>
</dbReference>
<dbReference type="EMBL" id="JAWWNJ010000155">
    <property type="protein sequence ID" value="KAK6980878.1"/>
    <property type="molecule type" value="Genomic_DNA"/>
</dbReference>